<dbReference type="PANTHER" id="PTHR18964">
    <property type="entry name" value="ROK (REPRESSOR, ORF, KINASE) FAMILY"/>
    <property type="match status" value="1"/>
</dbReference>
<dbReference type="SUPFAM" id="SSF53067">
    <property type="entry name" value="Actin-like ATPase domain"/>
    <property type="match status" value="1"/>
</dbReference>
<dbReference type="Gene3D" id="3.30.420.40">
    <property type="match status" value="2"/>
</dbReference>
<accession>A0A8X8GC87</accession>
<sequence>MTPAKTSVHPALATDPKIQRNAALHLGLDIGGTNLRLGVFRGLRLLSEYRTAPDLSEVCRHAGNREDAQRLVVRLVGDAIADALCKHKQVQHIGMGIPGFVDPGNSLLLQSPNLQHLENTDLISPLQKRFSLPVCLVNDANAAAYGEYLLARPHHSDLRHLLYVGLGTGIGGGLVLNGQVYPGAHGSALEIGHLIVEPNGRVCGCGNRGCLEQYASASGVKLSYTEYTGCHKTARDIGQMADAGDRSARQAFWQAGRALGQALAHLQKILDADLVCIGGGLIGSWPWMAPAVQSALDADLIPILRGRTRITPSSSADCAGMLGAAYIGLETAEVPHDE</sequence>
<dbReference type="PANTHER" id="PTHR18964:SF149">
    <property type="entry name" value="BIFUNCTIONAL UDP-N-ACETYLGLUCOSAMINE 2-EPIMERASE_N-ACETYLMANNOSAMINE KINASE"/>
    <property type="match status" value="1"/>
</dbReference>
<dbReference type="EMBL" id="JABBHS010000549">
    <property type="protein sequence ID" value="MBU2724994.1"/>
    <property type="molecule type" value="Genomic_DNA"/>
</dbReference>
<gene>
    <name evidence="2" type="ORF">HF568_17745</name>
</gene>
<evidence type="ECO:0000256" key="1">
    <source>
        <dbReference type="ARBA" id="ARBA00006479"/>
    </source>
</evidence>
<evidence type="ECO:0000313" key="3">
    <source>
        <dbReference type="Proteomes" id="UP000887300"/>
    </source>
</evidence>
<name>A0A8X8GC87_ACIFI</name>
<dbReference type="Pfam" id="PF00480">
    <property type="entry name" value="ROK"/>
    <property type="match status" value="1"/>
</dbReference>
<comment type="caution">
    <text evidence="2">The sequence shown here is derived from an EMBL/GenBank/DDBJ whole genome shotgun (WGS) entry which is preliminary data.</text>
</comment>
<dbReference type="InterPro" id="IPR000600">
    <property type="entry name" value="ROK"/>
</dbReference>
<evidence type="ECO:0000313" key="2">
    <source>
        <dbReference type="EMBL" id="MBU2724994.1"/>
    </source>
</evidence>
<dbReference type="RefSeq" id="WP_215886279.1">
    <property type="nucleotide sequence ID" value="NZ_CP134225.1"/>
</dbReference>
<organism evidence="2 3">
    <name type="scientific">Acidithiobacillus ferridurans</name>
    <dbReference type="NCBI Taxonomy" id="1232575"/>
    <lineage>
        <taxon>Bacteria</taxon>
        <taxon>Pseudomonadati</taxon>
        <taxon>Pseudomonadota</taxon>
        <taxon>Acidithiobacillia</taxon>
        <taxon>Acidithiobacillales</taxon>
        <taxon>Acidithiobacillaceae</taxon>
        <taxon>Acidithiobacillus</taxon>
    </lineage>
</organism>
<reference evidence="2" key="1">
    <citation type="journal article" date="2021" name="ISME J.">
        <title>Genomic evolution of the class Acidithiobacillia: deep-branching Proteobacteria living in extreme acidic conditions.</title>
        <authorList>
            <person name="Moya-Beltran A."/>
            <person name="Beard S."/>
            <person name="Rojas-Villalobos C."/>
            <person name="Issotta F."/>
            <person name="Gallardo Y."/>
            <person name="Ulloa R."/>
            <person name="Giaveno A."/>
            <person name="Degli Esposti M."/>
            <person name="Johnson D.B."/>
            <person name="Quatrini R."/>
        </authorList>
    </citation>
    <scope>NUCLEOTIDE SEQUENCE</scope>
    <source>
        <strain evidence="2">DSM 583</strain>
    </source>
</reference>
<dbReference type="Proteomes" id="UP000887300">
    <property type="component" value="Unassembled WGS sequence"/>
</dbReference>
<protein>
    <submittedName>
        <fullName evidence="2">ROK family protein</fullName>
    </submittedName>
</protein>
<proteinExistence type="inferred from homology"/>
<dbReference type="InterPro" id="IPR043129">
    <property type="entry name" value="ATPase_NBD"/>
</dbReference>
<dbReference type="AlphaFoldDB" id="A0A8X8GC87"/>
<comment type="similarity">
    <text evidence="1">Belongs to the ROK (NagC/XylR) family.</text>
</comment>